<organism evidence="1 2">
    <name type="scientific">Trametes sanguinea</name>
    <dbReference type="NCBI Taxonomy" id="158606"/>
    <lineage>
        <taxon>Eukaryota</taxon>
        <taxon>Fungi</taxon>
        <taxon>Dikarya</taxon>
        <taxon>Basidiomycota</taxon>
        <taxon>Agaricomycotina</taxon>
        <taxon>Agaricomycetes</taxon>
        <taxon>Polyporales</taxon>
        <taxon>Polyporaceae</taxon>
        <taxon>Trametes</taxon>
    </lineage>
</organism>
<evidence type="ECO:0000313" key="1">
    <source>
        <dbReference type="EMBL" id="KAJ3014796.1"/>
    </source>
</evidence>
<dbReference type="EMBL" id="JANSHE010000192">
    <property type="protein sequence ID" value="KAJ3014796.1"/>
    <property type="molecule type" value="Genomic_DNA"/>
</dbReference>
<evidence type="ECO:0000313" key="2">
    <source>
        <dbReference type="Proteomes" id="UP001144978"/>
    </source>
</evidence>
<accession>A0ACC1Q8E2</accession>
<gene>
    <name evidence="1" type="ORF">NUW54_g1215</name>
</gene>
<proteinExistence type="predicted"/>
<protein>
    <submittedName>
        <fullName evidence="1">Uncharacterized protein</fullName>
    </submittedName>
</protein>
<dbReference type="Proteomes" id="UP001144978">
    <property type="component" value="Unassembled WGS sequence"/>
</dbReference>
<reference evidence="1" key="1">
    <citation type="submission" date="2022-08" db="EMBL/GenBank/DDBJ databases">
        <title>Genome Sequence of Pycnoporus sanguineus.</title>
        <authorList>
            <person name="Buettner E."/>
        </authorList>
    </citation>
    <scope>NUCLEOTIDE SEQUENCE</scope>
    <source>
        <strain evidence="1">CG-C14</strain>
    </source>
</reference>
<comment type="caution">
    <text evidence="1">The sequence shown here is derived from an EMBL/GenBank/DDBJ whole genome shotgun (WGS) entry which is preliminary data.</text>
</comment>
<name>A0ACC1Q8E2_9APHY</name>
<keyword evidence="2" id="KW-1185">Reference proteome</keyword>
<sequence length="143" mass="16718">MSAQDPLFPDLTSFRPALRVRRTRITAFSEDYQQPAAPERCAQPRRIPEWLVANRFSHRQVIHILQQCGHKSHKDSVRLLRAAKREVQHTLDYPIREPVHPVRQAHLWLGPGNASLPIRRAYWIALEHTFDPPYCEPYPPAPY</sequence>